<evidence type="ECO:0000313" key="1">
    <source>
        <dbReference type="EMBL" id="KAK3723933.1"/>
    </source>
</evidence>
<proteinExistence type="predicted"/>
<keyword evidence="2" id="KW-1185">Reference proteome</keyword>
<gene>
    <name evidence="1" type="ORF">LTR37_001417</name>
</gene>
<protein>
    <submittedName>
        <fullName evidence="1">Uncharacterized protein</fullName>
    </submittedName>
</protein>
<sequence length="199" mass="22491">MKRKSMLPHYEVAAKAPKNTNASRQQKLHLLGLPAELRNKIYEYALVDFEDTQIWDSCNIQPPLLHVCRTIRREAISIFYTFNLFNLHIRDCDSKPVHHFYTTQQKYFRGPGIVREGRHSGIGWTILYGTPNWANLRGWCKAWYEGGMGLVAGEKTPSGCRNRNAAMGVTTAVYNMGGVEWAVVDQVLMGMRQNSGGGG</sequence>
<evidence type="ECO:0000313" key="2">
    <source>
        <dbReference type="Proteomes" id="UP001281147"/>
    </source>
</evidence>
<accession>A0ACC3NXF2</accession>
<dbReference type="EMBL" id="JAUTXU010000007">
    <property type="protein sequence ID" value="KAK3723933.1"/>
    <property type="molecule type" value="Genomic_DNA"/>
</dbReference>
<comment type="caution">
    <text evidence="1">The sequence shown here is derived from an EMBL/GenBank/DDBJ whole genome shotgun (WGS) entry which is preliminary data.</text>
</comment>
<dbReference type="Proteomes" id="UP001281147">
    <property type="component" value="Unassembled WGS sequence"/>
</dbReference>
<organism evidence="1 2">
    <name type="scientific">Vermiconidia calcicola</name>
    <dbReference type="NCBI Taxonomy" id="1690605"/>
    <lineage>
        <taxon>Eukaryota</taxon>
        <taxon>Fungi</taxon>
        <taxon>Dikarya</taxon>
        <taxon>Ascomycota</taxon>
        <taxon>Pezizomycotina</taxon>
        <taxon>Dothideomycetes</taxon>
        <taxon>Dothideomycetidae</taxon>
        <taxon>Mycosphaerellales</taxon>
        <taxon>Extremaceae</taxon>
        <taxon>Vermiconidia</taxon>
    </lineage>
</organism>
<reference evidence="1" key="1">
    <citation type="submission" date="2023-07" db="EMBL/GenBank/DDBJ databases">
        <title>Black Yeasts Isolated from many extreme environments.</title>
        <authorList>
            <person name="Coleine C."/>
            <person name="Stajich J.E."/>
            <person name="Selbmann L."/>
        </authorList>
    </citation>
    <scope>NUCLEOTIDE SEQUENCE</scope>
    <source>
        <strain evidence="1">CCFEE 5714</strain>
    </source>
</reference>
<name>A0ACC3NXF2_9PEZI</name>